<sequence>MNNRCYFEGWYFKCNTQENTIVFIVGKAREKGEEAFIQVIRNGDSKSYYIPYDIKTFSYQESPFSLRIGNSIFTEDYIYLNISGSINIKGIIYFDSFTRLPKKILQKGLMGPFGYIPFMECYHDVLSMGHNLWGKLLINDNLMNFENGKGYIERDWGNSFPKSYLWMQCNHFTQSSLSVMLAIADIPFLACNFRGFLCVISIEDETRIFATYTGARIEQITKEEDSIEVCIRQGKEIIRIKTYYDKGHMLKAPNKGAMKGTVYEVLDGKMELQMYYNEQLKAELRGEQAAFERVGKVEDIRHKISL</sequence>
<dbReference type="PANTHER" id="PTHR35309:SF4">
    <property type="entry name" value="TOCOPHEROL CYCLASE"/>
    <property type="match status" value="1"/>
</dbReference>
<comment type="caution">
    <text evidence="1">The sequence shown here is derived from an EMBL/GenBank/DDBJ whole genome shotgun (WGS) entry which is preliminary data.</text>
</comment>
<evidence type="ECO:0000313" key="1">
    <source>
        <dbReference type="EMBL" id="MDA3730482.1"/>
    </source>
</evidence>
<reference evidence="1" key="1">
    <citation type="journal article" date="2023" name="Int. J. Syst. Evol. Microbiol.">
        <title>&lt;i&gt;Holtiella tumoricola&lt;/i&gt; gen. nov. sp. nov., isolated from a human clinical sample.</title>
        <authorList>
            <person name="Allen-Vercoe E."/>
            <person name="Daigneault M.C."/>
            <person name="Vancuren S.J."/>
            <person name="Cochrane K."/>
            <person name="O'Neal L.L."/>
            <person name="Sankaranarayanan K."/>
            <person name="Lawson P.A."/>
        </authorList>
    </citation>
    <scope>NUCLEOTIDE SEQUENCE</scope>
    <source>
        <strain evidence="1">CC70A</strain>
    </source>
</reference>
<dbReference type="RefSeq" id="WP_053982475.1">
    <property type="nucleotide sequence ID" value="NZ_JAQIFT010000014.1"/>
</dbReference>
<dbReference type="SUPFAM" id="SSF159245">
    <property type="entry name" value="AttH-like"/>
    <property type="match status" value="1"/>
</dbReference>
<dbReference type="GO" id="GO:0009976">
    <property type="term" value="F:tocopherol cyclase activity"/>
    <property type="evidence" value="ECO:0007669"/>
    <property type="project" value="InterPro"/>
</dbReference>
<proteinExistence type="predicted"/>
<dbReference type="Pfam" id="PF14249">
    <property type="entry name" value="Tocopherol_cycl"/>
    <property type="match status" value="1"/>
</dbReference>
<dbReference type="InterPro" id="IPR025893">
    <property type="entry name" value="Tocopherol_cyclase"/>
</dbReference>
<dbReference type="Proteomes" id="UP001169242">
    <property type="component" value="Unassembled WGS sequence"/>
</dbReference>
<gene>
    <name evidence="1" type="ORF">PBV87_03040</name>
</gene>
<dbReference type="PANTHER" id="PTHR35309">
    <property type="match status" value="1"/>
</dbReference>
<keyword evidence="2" id="KW-1185">Reference proteome</keyword>
<protein>
    <submittedName>
        <fullName evidence="1">Tocopherol cyclase family protein</fullName>
    </submittedName>
</protein>
<dbReference type="EMBL" id="JAQIFT010000014">
    <property type="protein sequence ID" value="MDA3730482.1"/>
    <property type="molecule type" value="Genomic_DNA"/>
</dbReference>
<evidence type="ECO:0000313" key="2">
    <source>
        <dbReference type="Proteomes" id="UP001169242"/>
    </source>
</evidence>
<organism evidence="1 2">
    <name type="scientific">Holtiella tumoricola</name>
    <dbReference type="NCBI Taxonomy" id="3018743"/>
    <lineage>
        <taxon>Bacteria</taxon>
        <taxon>Bacillati</taxon>
        <taxon>Bacillota</taxon>
        <taxon>Clostridia</taxon>
        <taxon>Lachnospirales</taxon>
        <taxon>Cellulosilyticaceae</taxon>
        <taxon>Holtiella</taxon>
    </lineage>
</organism>
<accession>A0AA42DKE3</accession>
<dbReference type="AlphaFoldDB" id="A0AA42DKE3"/>
<name>A0AA42DKE3_9FIRM</name>